<feature type="compositionally biased region" description="Polar residues" evidence="3">
    <location>
        <begin position="136"/>
        <end position="148"/>
    </location>
</feature>
<keyword evidence="6" id="KW-1185">Reference proteome</keyword>
<dbReference type="GO" id="GO:0005829">
    <property type="term" value="C:cytosol"/>
    <property type="evidence" value="ECO:0007669"/>
    <property type="project" value="TreeGrafter"/>
</dbReference>
<evidence type="ECO:0000256" key="2">
    <source>
        <dbReference type="RuleBase" id="RU367139"/>
    </source>
</evidence>
<feature type="compositionally biased region" description="Basic and acidic residues" evidence="3">
    <location>
        <begin position="195"/>
        <end position="215"/>
    </location>
</feature>
<evidence type="ECO:0000256" key="3">
    <source>
        <dbReference type="SAM" id="MobiDB-lite"/>
    </source>
</evidence>
<dbReference type="GO" id="GO:0016807">
    <property type="term" value="F:cysteine-type carboxypeptidase activity"/>
    <property type="evidence" value="ECO:0007669"/>
    <property type="project" value="TreeGrafter"/>
</dbReference>
<comment type="function">
    <text evidence="2">Hydrolase that can specifically remove 'Lys-48'-linked conjugated ubiquitin from proteins. Has exodeubiquitinase activity and has a preference for long polyubiquitin chains. May play a regulatory role at the level of protein turnover.</text>
</comment>
<feature type="compositionally biased region" description="Polar residues" evidence="3">
    <location>
        <begin position="156"/>
        <end position="169"/>
    </location>
</feature>
<protein>
    <recommendedName>
        <fullName evidence="2">Ubiquitin carboxyl-terminal hydrolase</fullName>
        <ecNumber evidence="2">3.4.19.12</ecNumber>
    </recommendedName>
</protein>
<keyword evidence="2" id="KW-0378">Hydrolase</keyword>
<comment type="similarity">
    <text evidence="1 2">Belongs to the MINDY deubiquitinase family. FAM63 subfamily.</text>
</comment>
<dbReference type="PANTHER" id="PTHR18063">
    <property type="entry name" value="NF-E2 INDUCIBLE PROTEIN"/>
    <property type="match status" value="1"/>
</dbReference>
<proteinExistence type="inferred from homology"/>
<feature type="compositionally biased region" description="Polar residues" evidence="3">
    <location>
        <begin position="108"/>
        <end position="117"/>
    </location>
</feature>
<dbReference type="InterPro" id="IPR033979">
    <property type="entry name" value="MINDY_domain"/>
</dbReference>
<feature type="region of interest" description="Disordered" evidence="3">
    <location>
        <begin position="548"/>
        <end position="604"/>
    </location>
</feature>
<dbReference type="GO" id="GO:0140934">
    <property type="term" value="F:histone deubiquitinase activity"/>
    <property type="evidence" value="ECO:0007669"/>
    <property type="project" value="UniProtKB-UniRule"/>
</dbReference>
<sequence length="696" mass="78091">MSANDNIIADLNVNTSNSNKTDSGEINAVITRIDDASSNPGSDDVEEMCLGDTTTMDQSQPDVYTPLGEDNSVSNSDSVTGESMETDKWALPSTKRNEKSNDIDKETNNSSKQNEVSGNEELKVELPPLKKDTSEMSDSINESQITDTKNSDLLKFQSSESEISNSETMSVKLPPLEGDRPESEKNDGATLQDSLKPDTTDCENERSQSPMDDKSSCGSLEGVYQIKWAKFKGKEVPIITQNENGPCPLLAIMNVLLLKGKIKFSSDTEIISSEQMMAHLGECIFANKPQNATEVVQLNYEQNMQDAMAVIHKLQTGLDVNVRFNSVSEFEYTPECIIFDLLGISLYHGWLVDPQNQSEVTAIGNCSYNQLVEKIISQRSSENHQLVTEALVAEGFLDRTASQLTYHGLCELSSTLKPDQLCVFFRNNHFCTLYRQKDELFLLVTDQGFLHERNVVWETLNNVEGDHYFVDSEFHTYTKPTPQEPVLPPDVSVNSDEQVNHDFLLAMSLQQEQQLCAEQMEVAEAPQQQPQHQRTHLSDAEFAARLQAEEDAQAAQQAAQPPAQPHGNQRVPPGGSQQRSRDRDRPRDRERHRERSREKDSNSTVLAKVGHKCYLYKATGSELTEVHTAHGLHTIESKEMRNGTKYQIVTAYVDLKSRSYTYEIAVQNAKTHIHIIYEFCVKATATTKLPNNKQFF</sequence>
<feature type="compositionally biased region" description="Polar residues" evidence="3">
    <location>
        <begin position="12"/>
        <end position="21"/>
    </location>
</feature>
<dbReference type="Pfam" id="PF04424">
    <property type="entry name" value="MINDY_DUB"/>
    <property type="match status" value="1"/>
</dbReference>
<keyword evidence="2" id="KW-0833">Ubl conjugation pathway</keyword>
<dbReference type="GO" id="GO:0036435">
    <property type="term" value="F:K48-linked polyubiquitin modification-dependent protein binding"/>
    <property type="evidence" value="ECO:0007669"/>
    <property type="project" value="UniProtKB-UniRule"/>
</dbReference>
<dbReference type="GO" id="GO:0071944">
    <property type="term" value="C:cell periphery"/>
    <property type="evidence" value="ECO:0007669"/>
    <property type="project" value="TreeGrafter"/>
</dbReference>
<comment type="catalytic activity">
    <reaction evidence="2">
        <text>Thiol-dependent hydrolysis of ester, thioester, amide, peptide and isopeptide bonds formed by the C-terminal Gly of ubiquitin (a 76-residue protein attached to proteins as an intracellular targeting signal).</text>
        <dbReference type="EC" id="3.4.19.12"/>
    </reaction>
</comment>
<dbReference type="GO" id="GO:0006508">
    <property type="term" value="P:proteolysis"/>
    <property type="evidence" value="ECO:0007669"/>
    <property type="project" value="UniProtKB-KW"/>
</dbReference>
<dbReference type="InterPro" id="IPR007518">
    <property type="entry name" value="MINDY"/>
</dbReference>
<feature type="compositionally biased region" description="Basic and acidic residues" evidence="3">
    <location>
        <begin position="120"/>
        <end position="134"/>
    </location>
</feature>
<feature type="compositionally biased region" description="Basic and acidic residues" evidence="3">
    <location>
        <begin position="95"/>
        <end position="107"/>
    </location>
</feature>
<gene>
    <name evidence="5" type="ORF">MGAL_10B008003</name>
</gene>
<keyword evidence="2" id="KW-0645">Protease</keyword>
<feature type="compositionally biased region" description="Polar residues" evidence="3">
    <location>
        <begin position="52"/>
        <end position="62"/>
    </location>
</feature>
<feature type="compositionally biased region" description="Basic and acidic residues" evidence="3">
    <location>
        <begin position="579"/>
        <end position="601"/>
    </location>
</feature>
<dbReference type="EMBL" id="UYJE01007132">
    <property type="protein sequence ID" value="VDI52085.1"/>
    <property type="molecule type" value="Genomic_DNA"/>
</dbReference>
<feature type="domain" description="MINDY deubiquitinase" evidence="4">
    <location>
        <begin position="223"/>
        <end position="474"/>
    </location>
</feature>
<evidence type="ECO:0000256" key="1">
    <source>
        <dbReference type="ARBA" id="ARBA00006616"/>
    </source>
</evidence>
<feature type="compositionally biased region" description="Polar residues" evidence="3">
    <location>
        <begin position="71"/>
        <end position="83"/>
    </location>
</feature>
<dbReference type="AlphaFoldDB" id="A0A8B6FPR5"/>
<dbReference type="GO" id="GO:0071108">
    <property type="term" value="P:protein K48-linked deubiquitination"/>
    <property type="evidence" value="ECO:0007669"/>
    <property type="project" value="TreeGrafter"/>
</dbReference>
<feature type="region of interest" description="Disordered" evidence="3">
    <location>
        <begin position="1"/>
        <end position="217"/>
    </location>
</feature>
<organism evidence="5 6">
    <name type="scientific">Mytilus galloprovincialis</name>
    <name type="common">Mediterranean mussel</name>
    <dbReference type="NCBI Taxonomy" id="29158"/>
    <lineage>
        <taxon>Eukaryota</taxon>
        <taxon>Metazoa</taxon>
        <taxon>Spiralia</taxon>
        <taxon>Lophotrochozoa</taxon>
        <taxon>Mollusca</taxon>
        <taxon>Bivalvia</taxon>
        <taxon>Autobranchia</taxon>
        <taxon>Pteriomorphia</taxon>
        <taxon>Mytilida</taxon>
        <taxon>Mytiloidea</taxon>
        <taxon>Mytilidae</taxon>
        <taxon>Mytilinae</taxon>
        <taxon>Mytilus</taxon>
    </lineage>
</organism>
<dbReference type="GO" id="GO:0004843">
    <property type="term" value="F:cysteine-type deubiquitinase activity"/>
    <property type="evidence" value="ECO:0007669"/>
    <property type="project" value="UniProtKB-UniRule"/>
</dbReference>
<name>A0A8B6FPR5_MYTGA</name>
<comment type="caution">
    <text evidence="5">The sequence shown here is derived from an EMBL/GenBank/DDBJ whole genome shotgun (WGS) entry which is preliminary data.</text>
</comment>
<dbReference type="Proteomes" id="UP000596742">
    <property type="component" value="Unassembled WGS sequence"/>
</dbReference>
<dbReference type="PANTHER" id="PTHR18063:SF6">
    <property type="entry name" value="UBIQUITIN CARBOXYL-TERMINAL HYDROLASE"/>
    <property type="match status" value="1"/>
</dbReference>
<accession>A0A8B6FPR5</accession>
<evidence type="ECO:0000313" key="5">
    <source>
        <dbReference type="EMBL" id="VDI52085.1"/>
    </source>
</evidence>
<keyword evidence="2" id="KW-0788">Thiol protease</keyword>
<dbReference type="OrthoDB" id="10261212at2759"/>
<evidence type="ECO:0000313" key="6">
    <source>
        <dbReference type="Proteomes" id="UP000596742"/>
    </source>
</evidence>
<dbReference type="EC" id="3.4.19.12" evidence="2"/>
<dbReference type="GO" id="GO:1990380">
    <property type="term" value="F:K48-linked deubiquitinase activity"/>
    <property type="evidence" value="ECO:0007669"/>
    <property type="project" value="UniProtKB-UniRule"/>
</dbReference>
<feature type="compositionally biased region" description="Basic and acidic residues" evidence="3">
    <location>
        <begin position="177"/>
        <end position="187"/>
    </location>
</feature>
<evidence type="ECO:0000259" key="4">
    <source>
        <dbReference type="Pfam" id="PF04424"/>
    </source>
</evidence>
<reference evidence="5" key="1">
    <citation type="submission" date="2018-11" db="EMBL/GenBank/DDBJ databases">
        <authorList>
            <person name="Alioto T."/>
            <person name="Alioto T."/>
        </authorList>
    </citation>
    <scope>NUCLEOTIDE SEQUENCE</scope>
</reference>